<evidence type="ECO:0000256" key="4">
    <source>
        <dbReference type="ARBA" id="ARBA00022723"/>
    </source>
</evidence>
<name>A0A8J8B0Y1_9FIRM</name>
<dbReference type="InterPro" id="IPR002467">
    <property type="entry name" value="Pept_M24A_MAP1"/>
</dbReference>
<organism evidence="9 10">
    <name type="scientific">Sinanaerobacter chloroacetimidivorans</name>
    <dbReference type="NCBI Taxonomy" id="2818044"/>
    <lineage>
        <taxon>Bacteria</taxon>
        <taxon>Bacillati</taxon>
        <taxon>Bacillota</taxon>
        <taxon>Clostridia</taxon>
        <taxon>Peptostreptococcales</taxon>
        <taxon>Anaerovoracaceae</taxon>
        <taxon>Sinanaerobacter</taxon>
    </lineage>
</organism>
<reference evidence="9" key="1">
    <citation type="submission" date="2021-04" db="EMBL/GenBank/DDBJ databases">
        <title>Sinoanaerobacter chloroacetimidivorans sp. nov., an obligate anaerobic bacterium isolated from anaerobic sludge.</title>
        <authorList>
            <person name="Bao Y."/>
        </authorList>
    </citation>
    <scope>NUCLEOTIDE SEQUENCE</scope>
    <source>
        <strain evidence="9">BAD-6</strain>
    </source>
</reference>
<dbReference type="Pfam" id="PF00557">
    <property type="entry name" value="Peptidase_M24"/>
    <property type="match status" value="1"/>
</dbReference>
<evidence type="ECO:0000259" key="8">
    <source>
        <dbReference type="Pfam" id="PF00557"/>
    </source>
</evidence>
<dbReference type="PRINTS" id="PR00599">
    <property type="entry name" value="MAPEPTIDASE"/>
</dbReference>
<keyword evidence="10" id="KW-1185">Reference proteome</keyword>
<evidence type="ECO:0000256" key="6">
    <source>
        <dbReference type="HAMAP-Rule" id="MF_01974"/>
    </source>
</evidence>
<dbReference type="InterPro" id="IPR000994">
    <property type="entry name" value="Pept_M24"/>
</dbReference>
<comment type="cofactor">
    <cofactor evidence="6">
        <name>Co(2+)</name>
        <dbReference type="ChEBI" id="CHEBI:48828"/>
    </cofactor>
    <cofactor evidence="6">
        <name>Zn(2+)</name>
        <dbReference type="ChEBI" id="CHEBI:29105"/>
    </cofactor>
    <cofactor evidence="6">
        <name>Mn(2+)</name>
        <dbReference type="ChEBI" id="CHEBI:29035"/>
    </cofactor>
    <cofactor evidence="6">
        <name>Fe(2+)</name>
        <dbReference type="ChEBI" id="CHEBI:29033"/>
    </cofactor>
    <text evidence="6">Binds 2 divalent metal cations per subunit. Has a high-affinity and a low affinity metal-binding site. The true nature of the physiological cofactor is under debate. The enzyme is active with cobalt, zinc, manganese or divalent iron ions. Most likely, methionine aminopeptidases function as mononuclear Fe(2+)-metalloproteases under physiological conditions, and the catalytically relevant metal-binding site has been assigned to the histidine-containing high-affinity site.</text>
</comment>
<dbReference type="CDD" id="cd01086">
    <property type="entry name" value="MetAP1"/>
    <property type="match status" value="1"/>
</dbReference>
<feature type="binding site" evidence="6">
    <location>
        <position position="202"/>
    </location>
    <ligand>
        <name>a divalent metal cation</name>
        <dbReference type="ChEBI" id="CHEBI:60240"/>
        <label>2</label>
        <note>catalytic</note>
    </ligand>
</feature>
<comment type="function">
    <text evidence="1 6">Removes the N-terminal methionine from nascent proteins. The N-terminal methionine is often cleaved when the second residue in the primary sequence is small and uncharged (Met-Ala-, Cys, Gly, Pro, Ser, Thr, or Val). Requires deformylation of the N(alpha)-formylated initiator methionine before it can be hydrolyzed.</text>
</comment>
<dbReference type="EC" id="3.4.11.18" evidence="6 7"/>
<dbReference type="RefSeq" id="WP_227017359.1">
    <property type="nucleotide sequence ID" value="NZ_JAGSND010000002.1"/>
</dbReference>
<dbReference type="InterPro" id="IPR036005">
    <property type="entry name" value="Creatinase/aminopeptidase-like"/>
</dbReference>
<dbReference type="GO" id="GO:0005829">
    <property type="term" value="C:cytosol"/>
    <property type="evidence" value="ECO:0007669"/>
    <property type="project" value="TreeGrafter"/>
</dbReference>
<accession>A0A8J8B0Y1</accession>
<feature type="binding site" evidence="6">
    <location>
        <position position="169"/>
    </location>
    <ligand>
        <name>a divalent metal cation</name>
        <dbReference type="ChEBI" id="CHEBI:60240"/>
        <label>2</label>
        <note>catalytic</note>
    </ligand>
</feature>
<dbReference type="GO" id="GO:0004239">
    <property type="term" value="F:initiator methionyl aminopeptidase activity"/>
    <property type="evidence" value="ECO:0007669"/>
    <property type="project" value="UniProtKB-UniRule"/>
</dbReference>
<comment type="caution">
    <text evidence="9">The sequence shown here is derived from an EMBL/GenBank/DDBJ whole genome shotgun (WGS) entry which is preliminary data.</text>
</comment>
<reference evidence="9" key="2">
    <citation type="submission" date="2021-04" db="EMBL/GenBank/DDBJ databases">
        <authorList>
            <person name="Liu J."/>
        </authorList>
    </citation>
    <scope>NUCLEOTIDE SEQUENCE</scope>
    <source>
        <strain evidence="9">BAD-6</strain>
    </source>
</reference>
<feature type="binding site" evidence="6">
    <location>
        <position position="77"/>
    </location>
    <ligand>
        <name>substrate</name>
    </ligand>
</feature>
<feature type="binding site" evidence="6">
    <location>
        <position position="95"/>
    </location>
    <ligand>
        <name>a divalent metal cation</name>
        <dbReference type="ChEBI" id="CHEBI:60240"/>
        <label>1</label>
    </ligand>
</feature>
<proteinExistence type="inferred from homology"/>
<comment type="similarity">
    <text evidence="6">Belongs to the peptidase M24A family. Methionine aminopeptidase type 1 subfamily.</text>
</comment>
<dbReference type="GO" id="GO:0046872">
    <property type="term" value="F:metal ion binding"/>
    <property type="evidence" value="ECO:0007669"/>
    <property type="project" value="UniProtKB-UniRule"/>
</dbReference>
<feature type="domain" description="Peptidase M24" evidence="8">
    <location>
        <begin position="11"/>
        <end position="240"/>
    </location>
</feature>
<evidence type="ECO:0000313" key="10">
    <source>
        <dbReference type="Proteomes" id="UP000675664"/>
    </source>
</evidence>
<dbReference type="NCBIfam" id="TIGR00500">
    <property type="entry name" value="met_pdase_I"/>
    <property type="match status" value="1"/>
</dbReference>
<feature type="binding site" evidence="6">
    <location>
        <position position="106"/>
    </location>
    <ligand>
        <name>a divalent metal cation</name>
        <dbReference type="ChEBI" id="CHEBI:60240"/>
        <label>1</label>
    </ligand>
</feature>
<dbReference type="SUPFAM" id="SSF55920">
    <property type="entry name" value="Creatinase/aminopeptidase"/>
    <property type="match status" value="1"/>
</dbReference>
<evidence type="ECO:0000313" key="9">
    <source>
        <dbReference type="EMBL" id="MBR0597232.1"/>
    </source>
</evidence>
<evidence type="ECO:0000256" key="3">
    <source>
        <dbReference type="ARBA" id="ARBA00022670"/>
    </source>
</evidence>
<evidence type="ECO:0000256" key="2">
    <source>
        <dbReference type="ARBA" id="ARBA00022438"/>
    </source>
</evidence>
<protein>
    <recommendedName>
        <fullName evidence="6 7">Methionine aminopeptidase</fullName>
        <shortName evidence="6">MAP</shortName>
        <shortName evidence="6">MetAP</shortName>
        <ecNumber evidence="6 7">3.4.11.18</ecNumber>
    </recommendedName>
    <alternativeName>
        <fullName evidence="6">Peptidase M</fullName>
    </alternativeName>
</protein>
<dbReference type="HAMAP" id="MF_01974">
    <property type="entry name" value="MetAP_1"/>
    <property type="match status" value="1"/>
</dbReference>
<evidence type="ECO:0000256" key="1">
    <source>
        <dbReference type="ARBA" id="ARBA00002521"/>
    </source>
</evidence>
<dbReference type="PANTHER" id="PTHR43330:SF27">
    <property type="entry name" value="METHIONINE AMINOPEPTIDASE"/>
    <property type="match status" value="1"/>
</dbReference>
<keyword evidence="2 6" id="KW-0031">Aminopeptidase</keyword>
<dbReference type="InterPro" id="IPR001714">
    <property type="entry name" value="Pept_M24_MAP"/>
</dbReference>
<dbReference type="GO" id="GO:0070006">
    <property type="term" value="F:metalloaminopeptidase activity"/>
    <property type="evidence" value="ECO:0007669"/>
    <property type="project" value="UniProtKB-UniRule"/>
</dbReference>
<comment type="subunit">
    <text evidence="6">Monomer.</text>
</comment>
<dbReference type="EMBL" id="JAGSND010000002">
    <property type="protein sequence ID" value="MBR0597232.1"/>
    <property type="molecule type" value="Genomic_DNA"/>
</dbReference>
<feature type="binding site" evidence="6">
    <location>
        <position position="176"/>
    </location>
    <ligand>
        <name>substrate</name>
    </ligand>
</feature>
<dbReference type="Gene3D" id="3.90.230.10">
    <property type="entry name" value="Creatinase/methionine aminopeptidase superfamily"/>
    <property type="match status" value="1"/>
</dbReference>
<keyword evidence="4 6" id="KW-0479">Metal-binding</keyword>
<keyword evidence="3 6" id="KW-0645">Protease</keyword>
<comment type="catalytic activity">
    <reaction evidence="6 7">
        <text>Release of N-terminal amino acids, preferentially methionine, from peptides and arylamides.</text>
        <dbReference type="EC" id="3.4.11.18"/>
    </reaction>
</comment>
<feature type="binding site" evidence="6">
    <location>
        <position position="233"/>
    </location>
    <ligand>
        <name>a divalent metal cation</name>
        <dbReference type="ChEBI" id="CHEBI:60240"/>
        <label>1</label>
    </ligand>
</feature>
<dbReference type="Proteomes" id="UP000675664">
    <property type="component" value="Unassembled WGS sequence"/>
</dbReference>
<evidence type="ECO:0000256" key="5">
    <source>
        <dbReference type="ARBA" id="ARBA00022801"/>
    </source>
</evidence>
<sequence length="248" mass="27208">MIIIKSQQEIEIMRESGKVTAFILSELCNMIRPGITTMEIDEFVESIILKNQMIPSFKGYNGYPASACVSVNEEVVHGIPSKNKVLQDGDIVSVDVGCTHKGYVSDAARTYGVGNISEEAQRLITATEASFFEGLKFCKVGYRLSDISSAIQKKAESEGFSVIRDFVGHGVGRAMHEEPQIPNYGKPGRGPRLAPGMVFAIEPMINAGTYEVEVLTDNWTVVTLDRKLSAHYENTVVITDGEPELLTL</sequence>
<feature type="binding site" evidence="6">
    <location>
        <position position="106"/>
    </location>
    <ligand>
        <name>a divalent metal cation</name>
        <dbReference type="ChEBI" id="CHEBI:60240"/>
        <label>2</label>
        <note>catalytic</note>
    </ligand>
</feature>
<dbReference type="GO" id="GO:0006508">
    <property type="term" value="P:proteolysis"/>
    <property type="evidence" value="ECO:0007669"/>
    <property type="project" value="UniProtKB-KW"/>
</dbReference>
<keyword evidence="5 6" id="KW-0378">Hydrolase</keyword>
<dbReference type="PANTHER" id="PTHR43330">
    <property type="entry name" value="METHIONINE AMINOPEPTIDASE"/>
    <property type="match status" value="1"/>
</dbReference>
<feature type="binding site" evidence="6">
    <location>
        <position position="233"/>
    </location>
    <ligand>
        <name>a divalent metal cation</name>
        <dbReference type="ChEBI" id="CHEBI:60240"/>
        <label>2</label>
        <note>catalytic</note>
    </ligand>
</feature>
<evidence type="ECO:0000256" key="7">
    <source>
        <dbReference type="RuleBase" id="RU003653"/>
    </source>
</evidence>
<dbReference type="AlphaFoldDB" id="A0A8J8B0Y1"/>
<gene>
    <name evidence="6 9" type="primary">map</name>
    <name evidence="9" type="ORF">KCX82_05070</name>
</gene>
<dbReference type="PROSITE" id="PS00680">
    <property type="entry name" value="MAP_1"/>
    <property type="match status" value="1"/>
</dbReference>